<feature type="transmembrane region" description="Helical" evidence="7">
    <location>
        <begin position="230"/>
        <end position="252"/>
    </location>
</feature>
<gene>
    <name evidence="8" type="ORF">ALAG00032_LOCUS1189</name>
</gene>
<comment type="similarity">
    <text evidence="2">Belongs to the major facilitator superfamily. Folate-biopterin transporter (TC 2.A.71) family.</text>
</comment>
<feature type="transmembrane region" description="Helical" evidence="7">
    <location>
        <begin position="387"/>
        <end position="411"/>
    </location>
</feature>
<evidence type="ECO:0000256" key="5">
    <source>
        <dbReference type="ARBA" id="ARBA00022989"/>
    </source>
</evidence>
<dbReference type="SUPFAM" id="SSF103473">
    <property type="entry name" value="MFS general substrate transporter"/>
    <property type="match status" value="1"/>
</dbReference>
<dbReference type="AlphaFoldDB" id="A0A7S3JRL8"/>
<proteinExistence type="inferred from homology"/>
<evidence type="ECO:0000313" key="8">
    <source>
        <dbReference type="EMBL" id="CAE0360459.1"/>
    </source>
</evidence>
<dbReference type="Pfam" id="PF03092">
    <property type="entry name" value="BT1"/>
    <property type="match status" value="2"/>
</dbReference>
<keyword evidence="5 7" id="KW-1133">Transmembrane helix</keyword>
<feature type="transmembrane region" description="Helical" evidence="7">
    <location>
        <begin position="417"/>
        <end position="440"/>
    </location>
</feature>
<feature type="transmembrane region" description="Helical" evidence="7">
    <location>
        <begin position="104"/>
        <end position="120"/>
    </location>
</feature>
<feature type="transmembrane region" description="Helical" evidence="7">
    <location>
        <begin position="68"/>
        <end position="84"/>
    </location>
</feature>
<evidence type="ECO:0000256" key="4">
    <source>
        <dbReference type="ARBA" id="ARBA00022692"/>
    </source>
</evidence>
<dbReference type="InterPro" id="IPR036259">
    <property type="entry name" value="MFS_trans_sf"/>
</dbReference>
<feature type="transmembrane region" description="Helical" evidence="7">
    <location>
        <begin position="497"/>
        <end position="519"/>
    </location>
</feature>
<dbReference type="InterPro" id="IPR039309">
    <property type="entry name" value="BT1"/>
</dbReference>
<dbReference type="PANTHER" id="PTHR31585">
    <property type="entry name" value="FOLATE-BIOPTERIN TRANSPORTER 1, CHLOROPLASTIC"/>
    <property type="match status" value="1"/>
</dbReference>
<feature type="transmembrane region" description="Helical" evidence="7">
    <location>
        <begin position="539"/>
        <end position="561"/>
    </location>
</feature>
<feature type="transmembrane region" description="Helical" evidence="7">
    <location>
        <begin position="354"/>
        <end position="375"/>
    </location>
</feature>
<evidence type="ECO:0000256" key="3">
    <source>
        <dbReference type="ARBA" id="ARBA00022448"/>
    </source>
</evidence>
<keyword evidence="3" id="KW-0813">Transport</keyword>
<dbReference type="PANTHER" id="PTHR31585:SF5">
    <property type="entry name" value="RNA-BINDING S4 DOMAIN-CONTAINING PROTEIN"/>
    <property type="match status" value="1"/>
</dbReference>
<evidence type="ECO:0000256" key="6">
    <source>
        <dbReference type="ARBA" id="ARBA00023136"/>
    </source>
</evidence>
<evidence type="ECO:0000256" key="2">
    <source>
        <dbReference type="ARBA" id="ARBA00007015"/>
    </source>
</evidence>
<sequence>MIKMQGENEPLLIAEPVKKENEAEEIAPPLFTSENGGLLAQYFAVGILYGGLPATIYGLFLGYLNTPGYVYATARVVTMLPWSFKFGFGMLNDLFPLGGYHRKSYMSIGWTICALALLRLSNIPLPQAYWCNDGHKYDLGGKVCNAQAATEGGRYALWLMLASCGYCIADVAADGLTVTLAKREPIQFRGHLQTSVYLVRTMGQILALLLVGLGLNSWHYNGSFRHGLSFPSLCAIFALPAAIMIPISWFYVNEEVVSSFTDNEITIHLENSGSKTRIENKIIQQYPHQDTLFSQSSSKKSALSIASYGRQVFSLLRSRAFFMIVLFQFFSPLISGISTTAAGEVKQHWAKVQNLQHCLFSIIGLGLFALGLHLVKIYFLSYSWRSMTLVTTIFLNLIDMPFTFLTVYNIIRNQYFYLGEVLIIEIPAAANFVVSTFVIVEMAQAGSEGLVYGLLTTTANLGSPVSQAISNQLFGAAFHGLSDAENYIHDTPSFRNIVALSFLLSYFFAFASLITLPLLPHQKDHAARRLRHWPKHDSYAYITIILLLSALLYSLTVNLLATMPSTMCMRIAGGSGCDS</sequence>
<feature type="transmembrane region" description="Helical" evidence="7">
    <location>
        <begin position="39"/>
        <end position="61"/>
    </location>
</feature>
<name>A0A7S3JRL8_9STRA</name>
<keyword evidence="6 7" id="KW-0472">Membrane</keyword>
<organism evidence="8">
    <name type="scientific">Aureoumbra lagunensis</name>
    <dbReference type="NCBI Taxonomy" id="44058"/>
    <lineage>
        <taxon>Eukaryota</taxon>
        <taxon>Sar</taxon>
        <taxon>Stramenopiles</taxon>
        <taxon>Ochrophyta</taxon>
        <taxon>Pelagophyceae</taxon>
        <taxon>Pelagomonadales</taxon>
        <taxon>Aureoumbra</taxon>
    </lineage>
</organism>
<keyword evidence="4 7" id="KW-0812">Transmembrane</keyword>
<accession>A0A7S3JRL8</accession>
<comment type="subcellular location">
    <subcellularLocation>
        <location evidence="1">Membrane</location>
        <topology evidence="1">Multi-pass membrane protein</topology>
    </subcellularLocation>
</comment>
<protein>
    <submittedName>
        <fullName evidence="8">Uncharacterized protein</fullName>
    </submittedName>
</protein>
<feature type="transmembrane region" description="Helical" evidence="7">
    <location>
        <begin position="197"/>
        <end position="218"/>
    </location>
</feature>
<feature type="transmembrane region" description="Helical" evidence="7">
    <location>
        <begin position="320"/>
        <end position="342"/>
    </location>
</feature>
<reference evidence="8" key="1">
    <citation type="submission" date="2021-01" db="EMBL/GenBank/DDBJ databases">
        <authorList>
            <person name="Corre E."/>
            <person name="Pelletier E."/>
            <person name="Niang G."/>
            <person name="Scheremetjew M."/>
            <person name="Finn R."/>
            <person name="Kale V."/>
            <person name="Holt S."/>
            <person name="Cochrane G."/>
            <person name="Meng A."/>
            <person name="Brown T."/>
            <person name="Cohen L."/>
        </authorList>
    </citation>
    <scope>NUCLEOTIDE SEQUENCE</scope>
    <source>
        <strain evidence="8">CCMP1510</strain>
    </source>
</reference>
<evidence type="ECO:0000256" key="1">
    <source>
        <dbReference type="ARBA" id="ARBA00004141"/>
    </source>
</evidence>
<dbReference type="GO" id="GO:0016020">
    <property type="term" value="C:membrane"/>
    <property type="evidence" value="ECO:0007669"/>
    <property type="project" value="UniProtKB-SubCell"/>
</dbReference>
<evidence type="ECO:0000256" key="7">
    <source>
        <dbReference type="SAM" id="Phobius"/>
    </source>
</evidence>
<dbReference type="EMBL" id="HBIJ01001660">
    <property type="protein sequence ID" value="CAE0360459.1"/>
    <property type="molecule type" value="Transcribed_RNA"/>
</dbReference>